<sequence length="88" mass="9799">MFAVRKKSLLLNILGRRFLTPCTLEKNAHIEKPSIAGGEAEVNCGRDGLQNLIHNKTPKILLLQIKKSLLLNICVIFQSSRSLCSLNI</sequence>
<proteinExistence type="predicted"/>
<protein>
    <submittedName>
        <fullName evidence="1">Uncharacterized protein</fullName>
    </submittedName>
</protein>
<accession>A0A3Q2E5U0</accession>
<evidence type="ECO:0000313" key="1">
    <source>
        <dbReference type="Ensembl" id="ENSCVAP00000027591.1"/>
    </source>
</evidence>
<reference evidence="1" key="1">
    <citation type="submission" date="2025-08" db="UniProtKB">
        <authorList>
            <consortium name="Ensembl"/>
        </authorList>
    </citation>
    <scope>IDENTIFICATION</scope>
</reference>
<dbReference type="AlphaFoldDB" id="A0A3Q2E5U0"/>
<reference evidence="1" key="2">
    <citation type="submission" date="2025-09" db="UniProtKB">
        <authorList>
            <consortium name="Ensembl"/>
        </authorList>
    </citation>
    <scope>IDENTIFICATION</scope>
</reference>
<organism evidence="1 2">
    <name type="scientific">Cyprinodon variegatus</name>
    <name type="common">Sheepshead minnow</name>
    <dbReference type="NCBI Taxonomy" id="28743"/>
    <lineage>
        <taxon>Eukaryota</taxon>
        <taxon>Metazoa</taxon>
        <taxon>Chordata</taxon>
        <taxon>Craniata</taxon>
        <taxon>Vertebrata</taxon>
        <taxon>Euteleostomi</taxon>
        <taxon>Actinopterygii</taxon>
        <taxon>Neopterygii</taxon>
        <taxon>Teleostei</taxon>
        <taxon>Neoteleostei</taxon>
        <taxon>Acanthomorphata</taxon>
        <taxon>Ovalentaria</taxon>
        <taxon>Atherinomorphae</taxon>
        <taxon>Cyprinodontiformes</taxon>
        <taxon>Cyprinodontidae</taxon>
        <taxon>Cyprinodon</taxon>
    </lineage>
</organism>
<dbReference type="Proteomes" id="UP000265020">
    <property type="component" value="Unassembled WGS sequence"/>
</dbReference>
<evidence type="ECO:0000313" key="2">
    <source>
        <dbReference type="Proteomes" id="UP000265020"/>
    </source>
</evidence>
<name>A0A3Q2E5U0_CYPVA</name>
<dbReference type="Ensembl" id="ENSCVAT00000018773.1">
    <property type="protein sequence ID" value="ENSCVAP00000027591.1"/>
    <property type="gene ID" value="ENSCVAG00000014009.1"/>
</dbReference>
<keyword evidence="2" id="KW-1185">Reference proteome</keyword>